<dbReference type="AlphaFoldDB" id="A0A0A9LBG0"/>
<proteinExistence type="predicted"/>
<dbReference type="SUPFAM" id="SSF47954">
    <property type="entry name" value="Cyclin-like"/>
    <property type="match status" value="1"/>
</dbReference>
<evidence type="ECO:0000313" key="1">
    <source>
        <dbReference type="EMBL" id="JAD79273.1"/>
    </source>
</evidence>
<protein>
    <submittedName>
        <fullName evidence="1">Cyclin IaZm</fullName>
    </submittedName>
</protein>
<reference evidence="1" key="1">
    <citation type="submission" date="2014-09" db="EMBL/GenBank/DDBJ databases">
        <authorList>
            <person name="Magalhaes I.L.F."/>
            <person name="Oliveira U."/>
            <person name="Santos F.R."/>
            <person name="Vidigal T.H.D.A."/>
            <person name="Brescovit A.D."/>
            <person name="Santos A.J."/>
        </authorList>
    </citation>
    <scope>NUCLEOTIDE SEQUENCE</scope>
    <source>
        <tissue evidence="1">Shoot tissue taken approximately 20 cm above the soil surface</tissue>
    </source>
</reference>
<sequence>MQSENSASSVRKCSRKKVLNTLLLCCQPALRLHVGSLIRLQAIEDIDKLVGDNELAVVDYIEDICNFYKIAEHESWPFDYTDSHVDINSKMRAILANWII</sequence>
<dbReference type="InterPro" id="IPR036915">
    <property type="entry name" value="Cyclin-like_sf"/>
</dbReference>
<organism evidence="1">
    <name type="scientific">Arundo donax</name>
    <name type="common">Giant reed</name>
    <name type="synonym">Donax arundinaceus</name>
    <dbReference type="NCBI Taxonomy" id="35708"/>
    <lineage>
        <taxon>Eukaryota</taxon>
        <taxon>Viridiplantae</taxon>
        <taxon>Streptophyta</taxon>
        <taxon>Embryophyta</taxon>
        <taxon>Tracheophyta</taxon>
        <taxon>Spermatophyta</taxon>
        <taxon>Magnoliopsida</taxon>
        <taxon>Liliopsida</taxon>
        <taxon>Poales</taxon>
        <taxon>Poaceae</taxon>
        <taxon>PACMAD clade</taxon>
        <taxon>Arundinoideae</taxon>
        <taxon>Arundineae</taxon>
        <taxon>Arundo</taxon>
    </lineage>
</organism>
<reference evidence="1" key="2">
    <citation type="journal article" date="2015" name="Data Brief">
        <title>Shoot transcriptome of the giant reed, Arundo donax.</title>
        <authorList>
            <person name="Barrero R.A."/>
            <person name="Guerrero F.D."/>
            <person name="Moolhuijzen P."/>
            <person name="Goolsby J.A."/>
            <person name="Tidwell J."/>
            <person name="Bellgard S.E."/>
            <person name="Bellgard M.I."/>
        </authorList>
    </citation>
    <scope>NUCLEOTIDE SEQUENCE</scope>
    <source>
        <tissue evidence="1">Shoot tissue taken approximately 20 cm above the soil surface</tissue>
    </source>
</reference>
<name>A0A0A9LBG0_ARUDO</name>
<dbReference type="EMBL" id="GBRH01218622">
    <property type="protein sequence ID" value="JAD79273.1"/>
    <property type="molecule type" value="Transcribed_RNA"/>
</dbReference>
<accession>A0A0A9LBG0</accession>